<feature type="compositionally biased region" description="Low complexity" evidence="2">
    <location>
        <begin position="847"/>
        <end position="856"/>
    </location>
</feature>
<dbReference type="GO" id="GO:0005576">
    <property type="term" value="C:extracellular region"/>
    <property type="evidence" value="ECO:0007669"/>
    <property type="project" value="GOC"/>
</dbReference>
<dbReference type="GO" id="GO:0036064">
    <property type="term" value="C:ciliary basal body"/>
    <property type="evidence" value="ECO:0007669"/>
    <property type="project" value="TreeGrafter"/>
</dbReference>
<evidence type="ECO:0000313" key="3">
    <source>
        <dbReference type="EMBL" id="KAK9968912.1"/>
    </source>
</evidence>
<keyword evidence="1" id="KW-0175">Coiled coil</keyword>
<evidence type="ECO:0000313" key="4">
    <source>
        <dbReference type="Proteomes" id="UP001479290"/>
    </source>
</evidence>
<feature type="coiled-coil region" evidence="1">
    <location>
        <begin position="309"/>
        <end position="336"/>
    </location>
</feature>
<comment type="caution">
    <text evidence="3">The sequence shown here is derived from an EMBL/GenBank/DDBJ whole genome shotgun (WGS) entry which is preliminary data.</text>
</comment>
<evidence type="ECO:0000256" key="2">
    <source>
        <dbReference type="SAM" id="MobiDB-lite"/>
    </source>
</evidence>
<feature type="compositionally biased region" description="Basic and acidic residues" evidence="2">
    <location>
        <begin position="857"/>
        <end position="914"/>
    </location>
</feature>
<dbReference type="GO" id="GO:0060287">
    <property type="term" value="P:epithelial cilium movement involved in determination of left/right asymmetry"/>
    <property type="evidence" value="ECO:0007669"/>
    <property type="project" value="TreeGrafter"/>
</dbReference>
<dbReference type="Proteomes" id="UP001479290">
    <property type="component" value="Unassembled WGS sequence"/>
</dbReference>
<reference evidence="3 4" key="1">
    <citation type="submission" date="2024-05" db="EMBL/GenBank/DDBJ databases">
        <title>A high-quality chromosomal-level genome assembly of Topmouth culter (Culter alburnus).</title>
        <authorList>
            <person name="Zhao H."/>
        </authorList>
    </citation>
    <scope>NUCLEOTIDE SEQUENCE [LARGE SCALE GENOMIC DNA]</scope>
    <source>
        <strain evidence="3">CATC2023</strain>
        <tissue evidence="3">Muscle</tissue>
    </source>
</reference>
<feature type="compositionally biased region" description="Low complexity" evidence="2">
    <location>
        <begin position="797"/>
        <end position="808"/>
    </location>
</feature>
<protein>
    <recommendedName>
        <fullName evidence="5">LisH domain-containing protein</fullName>
    </recommendedName>
</protein>
<feature type="compositionally biased region" description="Basic and acidic residues" evidence="2">
    <location>
        <begin position="952"/>
        <end position="964"/>
    </location>
</feature>
<feature type="compositionally biased region" description="Basic and acidic residues" evidence="2">
    <location>
        <begin position="724"/>
        <end position="740"/>
    </location>
</feature>
<organism evidence="3 4">
    <name type="scientific">Culter alburnus</name>
    <name type="common">Topmouth culter</name>
    <dbReference type="NCBI Taxonomy" id="194366"/>
    <lineage>
        <taxon>Eukaryota</taxon>
        <taxon>Metazoa</taxon>
        <taxon>Chordata</taxon>
        <taxon>Craniata</taxon>
        <taxon>Vertebrata</taxon>
        <taxon>Euteleostomi</taxon>
        <taxon>Actinopterygii</taxon>
        <taxon>Neopterygii</taxon>
        <taxon>Teleostei</taxon>
        <taxon>Ostariophysi</taxon>
        <taxon>Cypriniformes</taxon>
        <taxon>Xenocyprididae</taxon>
        <taxon>Xenocypridinae</taxon>
        <taxon>Culter</taxon>
    </lineage>
</organism>
<feature type="region of interest" description="Disordered" evidence="2">
    <location>
        <begin position="593"/>
        <end position="625"/>
    </location>
</feature>
<evidence type="ECO:0008006" key="5">
    <source>
        <dbReference type="Google" id="ProtNLM"/>
    </source>
</evidence>
<proteinExistence type="predicted"/>
<dbReference type="PANTHER" id="PTHR39063">
    <property type="entry name" value="ORAL-FACIAL-DIGITAL SYNDROME 1 PROTEIN HOMOLOG"/>
    <property type="match status" value="1"/>
</dbReference>
<dbReference type="EMBL" id="JAWDJR010000009">
    <property type="protein sequence ID" value="KAK9968912.1"/>
    <property type="molecule type" value="Genomic_DNA"/>
</dbReference>
<gene>
    <name evidence="3" type="ORF">ABG768_027132</name>
</gene>
<dbReference type="InterPro" id="IPR055289">
    <property type="entry name" value="OFD1"/>
</dbReference>
<dbReference type="AlphaFoldDB" id="A0AAW2A671"/>
<accession>A0AAW2A671</accession>
<dbReference type="PROSITE" id="PS50896">
    <property type="entry name" value="LISH"/>
    <property type="match status" value="1"/>
</dbReference>
<feature type="coiled-coil region" evidence="1">
    <location>
        <begin position="227"/>
        <end position="276"/>
    </location>
</feature>
<feature type="compositionally biased region" description="Low complexity" evidence="2">
    <location>
        <begin position="700"/>
        <end position="716"/>
    </location>
</feature>
<feature type="region of interest" description="Disordered" evidence="2">
    <location>
        <begin position="680"/>
        <end position="740"/>
    </location>
</feature>
<feature type="compositionally biased region" description="Basic and acidic residues" evidence="2">
    <location>
        <begin position="611"/>
        <end position="620"/>
    </location>
</feature>
<feature type="compositionally biased region" description="Basic and acidic residues" evidence="2">
    <location>
        <begin position="829"/>
        <end position="844"/>
    </location>
</feature>
<dbReference type="PANTHER" id="PTHR39063:SF1">
    <property type="entry name" value="OFD1 CENTRIOLE AND CENTRIOLAR SATELLITE PROTEIN"/>
    <property type="match status" value="1"/>
</dbReference>
<feature type="region of interest" description="Disordered" evidence="2">
    <location>
        <begin position="754"/>
        <end position="995"/>
    </location>
</feature>
<dbReference type="GO" id="GO:0005813">
    <property type="term" value="C:centrosome"/>
    <property type="evidence" value="ECO:0007669"/>
    <property type="project" value="TreeGrafter"/>
</dbReference>
<sequence length="995" mass="114913">MSVRKEESLSPDEMRHKLYQTFKSRGVLDTLKTQLRNQLIQELQQPARRGEAVPRRAAAHAHSVLVTACNSVIVDHLRSVGYEYTLSVFYPECGMSKDKVLSPRDLLQLMKISPHMPLYKALVSDIQEGQTGFLMSLFTELTDHHVHRDRCHTSTQTSSISAQKESLVEKMQLIDEEYEVLRHRGDRWASVEAKLAEYRKEIQEQAEVELKAKLQHFMDVEITKVKREEKESSRREILELRRDLERTYELKSEALMSREKNAIERLQRQQEIEEKEMYAQRQAVLKEMECVRSRETELKQRTEAFDTTCKLQEEKLKTLEDLLRRREASVKSMEDSFQQKLKSELLKYQLELKEDYSKRTETLAENEKRIEAETVRLQKESAVIDAKAEEHERLLSDVKHLQTELESVRSQASLLAQQNELLRQRLENMSDYSALKKDTQELQTHIRLLKHQLEEKRQENQRLRQELSGPSEELLTLQAELRRLETTRRLDQQESEAQKTVLQTQLQHEVQQCALVKAQLLECEERTAWMSAHTEELKLQLQHTQQALENEILRNPKPSLVDRSVLSSHPDRLLPPDVYVDAALLRKPRAACDGDLSEAGPALRGPRRPRSRAEAPEHDSGLVSGALARIRELEQEAERLEEAYRSHQQRAVHAVSAEDLPLPRTTSGYRVTFASVGRPVEKGPLEGLSRTPSPRERNPLRLLSPPARRLSSTPLSESKHRAHSHQDLHSFTQERPRTTSDPDKAALMFAERQISPIPAGEMISSRDFTHISPPSSPRMKSTTRHSRSPPKLQEVISSSSQESSPQPEKITLHDLTDPIQLVSTDQECILERLQDSEPERRQEQQDEQASSSSSDAAVEKDTREDEEKSWEEERKRREERRQREREEAQEREERELERLQREMEDQNEKRDSTEGHVTLTTSAIGGGTDEEGSGGADVANPLQKYMMMLMQDKPKEQSPNKEASENQSQEEILLSGNNDHSVGVTSHEEPDDDFW</sequence>
<name>A0AAW2A671_CULAL</name>
<keyword evidence="4" id="KW-1185">Reference proteome</keyword>
<dbReference type="Pfam" id="PF16045">
    <property type="entry name" value="LisH_2"/>
    <property type="match status" value="1"/>
</dbReference>
<feature type="coiled-coil region" evidence="1">
    <location>
        <begin position="384"/>
        <end position="494"/>
    </location>
</feature>
<evidence type="ECO:0000256" key="1">
    <source>
        <dbReference type="SAM" id="Coils"/>
    </source>
</evidence>
<feature type="compositionally biased region" description="Polar residues" evidence="2">
    <location>
        <begin position="965"/>
        <end position="984"/>
    </location>
</feature>
<dbReference type="InterPro" id="IPR006594">
    <property type="entry name" value="LisH"/>
</dbReference>